<dbReference type="PANTHER" id="PTHR28019">
    <property type="entry name" value="CELL MEMBRANE PROTEIN YLR413W-RELATED"/>
    <property type="match status" value="1"/>
</dbReference>
<accession>A0AAV5QVR6</accession>
<sequence length="282" mass="30397">MAIGGFRKFLTTFSSIFTLAALALVVFAIVGPVKKSALDTIHFIRFDLSNINLASIASDSGIAETLANAAESITFSAEDFGFSNTYIFTAWGYCESNGTGASASMKYCTSPEALYYLDPQTFLQEQLDSNAYSSVVTELIGSDQPIQITLPSEISTYTNTIEAVSKLIFICGFIAIGALALNFINNYFAKRSHILSCGSFLLSFIGSVALLLTAAASTGMWVLVETKFNKELESTGAKAHIDPVYYGLIWGALGAGFCSTIGWMFAICCGSTNVEDYEDYKE</sequence>
<evidence type="ECO:0000313" key="3">
    <source>
        <dbReference type="Proteomes" id="UP001360560"/>
    </source>
</evidence>
<dbReference type="EMBL" id="BTFZ01000020">
    <property type="protein sequence ID" value="GMM39033.1"/>
    <property type="molecule type" value="Genomic_DNA"/>
</dbReference>
<dbReference type="Pfam" id="PF06687">
    <property type="entry name" value="SUR7"/>
    <property type="match status" value="1"/>
</dbReference>
<dbReference type="RefSeq" id="XP_064856028.1">
    <property type="nucleotide sequence ID" value="XM_064999956.1"/>
</dbReference>
<keyword evidence="3" id="KW-1185">Reference proteome</keyword>
<dbReference type="AlphaFoldDB" id="A0AAV5QVR6"/>
<dbReference type="PANTHER" id="PTHR28019:SF2">
    <property type="entry name" value="CELL MEMBRANE PROTEIN YLR413W-RELATED"/>
    <property type="match status" value="1"/>
</dbReference>
<organism evidence="2 3">
    <name type="scientific">Saccharomycopsis crataegensis</name>
    <dbReference type="NCBI Taxonomy" id="43959"/>
    <lineage>
        <taxon>Eukaryota</taxon>
        <taxon>Fungi</taxon>
        <taxon>Dikarya</taxon>
        <taxon>Ascomycota</taxon>
        <taxon>Saccharomycotina</taxon>
        <taxon>Saccharomycetes</taxon>
        <taxon>Saccharomycopsidaceae</taxon>
        <taxon>Saccharomycopsis</taxon>
    </lineage>
</organism>
<evidence type="ECO:0000256" key="1">
    <source>
        <dbReference type="SAM" id="Phobius"/>
    </source>
</evidence>
<protein>
    <submittedName>
        <fullName evidence="2">Pun1 protein</fullName>
    </submittedName>
</protein>
<feature type="transmembrane region" description="Helical" evidence="1">
    <location>
        <begin position="244"/>
        <end position="266"/>
    </location>
</feature>
<proteinExistence type="predicted"/>
<feature type="transmembrane region" description="Helical" evidence="1">
    <location>
        <begin position="200"/>
        <end position="224"/>
    </location>
</feature>
<dbReference type="InterPro" id="IPR009571">
    <property type="entry name" value="SUR7/Rim9-like_fungi"/>
</dbReference>
<comment type="caution">
    <text evidence="2">The sequence shown here is derived from an EMBL/GenBank/DDBJ whole genome shotgun (WGS) entry which is preliminary data.</text>
</comment>
<name>A0AAV5QVR6_9ASCO</name>
<feature type="transmembrane region" description="Helical" evidence="1">
    <location>
        <begin position="167"/>
        <end position="188"/>
    </location>
</feature>
<reference evidence="2 3" key="1">
    <citation type="journal article" date="2023" name="Elife">
        <title>Identification of key yeast species and microbe-microbe interactions impacting larval growth of Drosophila in the wild.</title>
        <authorList>
            <person name="Mure A."/>
            <person name="Sugiura Y."/>
            <person name="Maeda R."/>
            <person name="Honda K."/>
            <person name="Sakurai N."/>
            <person name="Takahashi Y."/>
            <person name="Watada M."/>
            <person name="Katoh T."/>
            <person name="Gotoh A."/>
            <person name="Gotoh Y."/>
            <person name="Taniguchi I."/>
            <person name="Nakamura K."/>
            <person name="Hayashi T."/>
            <person name="Katayama T."/>
            <person name="Uemura T."/>
            <person name="Hattori Y."/>
        </authorList>
    </citation>
    <scope>NUCLEOTIDE SEQUENCE [LARGE SCALE GENOMIC DNA]</scope>
    <source>
        <strain evidence="2 3">SC-9</strain>
    </source>
</reference>
<dbReference type="GeneID" id="90077021"/>
<dbReference type="Proteomes" id="UP001360560">
    <property type="component" value="Unassembled WGS sequence"/>
</dbReference>
<dbReference type="GO" id="GO:0005886">
    <property type="term" value="C:plasma membrane"/>
    <property type="evidence" value="ECO:0007669"/>
    <property type="project" value="InterPro"/>
</dbReference>
<keyword evidence="1" id="KW-0812">Transmembrane</keyword>
<dbReference type="InterPro" id="IPR052413">
    <property type="entry name" value="SUR7_domain"/>
</dbReference>
<gene>
    <name evidence="2" type="ORF">DASC09_063720</name>
</gene>
<dbReference type="GO" id="GO:0051285">
    <property type="term" value="C:cell cortex of cell tip"/>
    <property type="evidence" value="ECO:0007669"/>
    <property type="project" value="TreeGrafter"/>
</dbReference>
<evidence type="ECO:0000313" key="2">
    <source>
        <dbReference type="EMBL" id="GMM39033.1"/>
    </source>
</evidence>
<dbReference type="GO" id="GO:0031505">
    <property type="term" value="P:fungal-type cell wall organization"/>
    <property type="evidence" value="ECO:0007669"/>
    <property type="project" value="TreeGrafter"/>
</dbReference>
<keyword evidence="1" id="KW-0472">Membrane</keyword>
<keyword evidence="1" id="KW-1133">Transmembrane helix</keyword>